<comment type="similarity">
    <text evidence="1">Belongs to the methyltransferase superfamily. LaeA methyltransferase family.</text>
</comment>
<dbReference type="GO" id="GO:0008168">
    <property type="term" value="F:methyltransferase activity"/>
    <property type="evidence" value="ECO:0007669"/>
    <property type="project" value="TreeGrafter"/>
</dbReference>
<dbReference type="Pfam" id="PF13489">
    <property type="entry name" value="Methyltransf_23"/>
    <property type="match status" value="1"/>
</dbReference>
<dbReference type="EMBL" id="WVTB01000064">
    <property type="protein sequence ID" value="KAF3802358.1"/>
    <property type="molecule type" value="Genomic_DNA"/>
</dbReference>
<proteinExistence type="inferred from homology"/>
<evidence type="ECO:0000256" key="2">
    <source>
        <dbReference type="SAM" id="MobiDB-lite"/>
    </source>
</evidence>
<dbReference type="CDD" id="cd02440">
    <property type="entry name" value="AdoMet_MTases"/>
    <property type="match status" value="1"/>
</dbReference>
<evidence type="ECO:0000313" key="4">
    <source>
        <dbReference type="Proteomes" id="UP000613401"/>
    </source>
</evidence>
<comment type="caution">
    <text evidence="3">The sequence shown here is derived from an EMBL/GenBank/DDBJ whole genome shotgun (WGS) entry which is preliminary data.</text>
</comment>
<sequence length="344" mass="39117">MCRQPANFAEEVAVDDAQDDTRSDMGASIASSSTSLLSSLLEHRRENGRTYHRYKEGKYNMPNDEQELDRLDLIHNMCLMSLDDRLGLAPQCQEGATVGRVLDVGTGTGTWAIDFGDEHPEAEVLGVDLSATQPGHVPPNVRFEVDDIEDEWTFSRPFEYIHSRYMTSSISDWPKFLRQCYDNLEPGGSLELHETDIYTRSDDGSLKPEHALYKWAQFLMESSNKLGAAWIDPPKLKDLMIEAGFEGVSMSTYKWPTNTWPKDKKFKELGMWNHENFMQGVEGMSIAPFTRALNWTPEEVAVFLIDVRKDGKDHSIHAYWPQFRYIFVGRKPEKAKKTPAPAAA</sequence>
<feature type="region of interest" description="Disordered" evidence="2">
    <location>
        <begin position="1"/>
        <end position="30"/>
    </location>
</feature>
<reference evidence="3" key="2">
    <citation type="submission" date="2020-03" db="EMBL/GenBank/DDBJ databases">
        <authorList>
            <person name="Fu F.-F."/>
            <person name="Chen J."/>
        </authorList>
    </citation>
    <scope>NUCLEOTIDE SEQUENCE</scope>
    <source>
        <strain evidence="3">Lc1</strain>
    </source>
</reference>
<dbReference type="PANTHER" id="PTHR43591">
    <property type="entry name" value="METHYLTRANSFERASE"/>
    <property type="match status" value="1"/>
</dbReference>
<gene>
    <name evidence="3" type="ORF">GCG54_00003820</name>
</gene>
<evidence type="ECO:0000256" key="1">
    <source>
        <dbReference type="ARBA" id="ARBA00038158"/>
    </source>
</evidence>
<evidence type="ECO:0000313" key="3">
    <source>
        <dbReference type="EMBL" id="KAF3802358.1"/>
    </source>
</evidence>
<dbReference type="InterPro" id="IPR029063">
    <property type="entry name" value="SAM-dependent_MTases_sf"/>
</dbReference>
<dbReference type="PANTHER" id="PTHR43591:SF24">
    <property type="entry name" value="2-METHOXY-6-POLYPRENYL-1,4-BENZOQUINOL METHYLASE, MITOCHONDRIAL"/>
    <property type="match status" value="1"/>
</dbReference>
<dbReference type="AlphaFoldDB" id="A0A8H4CEJ2"/>
<accession>A0A8H4CEJ2</accession>
<protein>
    <submittedName>
        <fullName evidence="3">Secondary metabolism regulator laeA</fullName>
    </submittedName>
</protein>
<dbReference type="Proteomes" id="UP000613401">
    <property type="component" value="Unassembled WGS sequence"/>
</dbReference>
<dbReference type="SUPFAM" id="SSF53335">
    <property type="entry name" value="S-adenosyl-L-methionine-dependent methyltransferases"/>
    <property type="match status" value="1"/>
</dbReference>
<dbReference type="Gene3D" id="3.40.50.150">
    <property type="entry name" value="Vaccinia Virus protein VP39"/>
    <property type="match status" value="1"/>
</dbReference>
<reference evidence="3" key="1">
    <citation type="journal article" date="2020" name="Phytopathology">
        <title>Genome sequence and comparative analysis of Colletotrichum gloeosporioides isolated from Liriodendron leaves.</title>
        <authorList>
            <person name="Fu F.F."/>
            <person name="Hao Z."/>
            <person name="Wang P."/>
            <person name="Lu Y."/>
            <person name="Xue L.J."/>
            <person name="Wei G."/>
            <person name="Tian Y."/>
            <person name="Baishi H."/>
            <person name="Xu H."/>
            <person name="Shi J."/>
            <person name="Cheng T."/>
            <person name="Wang G."/>
            <person name="Yi Y."/>
            <person name="Chen J."/>
        </authorList>
    </citation>
    <scope>NUCLEOTIDE SEQUENCE</scope>
    <source>
        <strain evidence="3">Lc1</strain>
    </source>
</reference>
<organism evidence="3 4">
    <name type="scientific">Colletotrichum gloeosporioides</name>
    <name type="common">Anthracnose fungus</name>
    <name type="synonym">Glomerella cingulata</name>
    <dbReference type="NCBI Taxonomy" id="474922"/>
    <lineage>
        <taxon>Eukaryota</taxon>
        <taxon>Fungi</taxon>
        <taxon>Dikarya</taxon>
        <taxon>Ascomycota</taxon>
        <taxon>Pezizomycotina</taxon>
        <taxon>Sordariomycetes</taxon>
        <taxon>Hypocreomycetidae</taxon>
        <taxon>Glomerellales</taxon>
        <taxon>Glomerellaceae</taxon>
        <taxon>Colletotrichum</taxon>
        <taxon>Colletotrichum gloeosporioides species complex</taxon>
    </lineage>
</organism>
<dbReference type="RefSeq" id="XP_045261517.1">
    <property type="nucleotide sequence ID" value="XM_045403885.1"/>
</dbReference>
<dbReference type="GeneID" id="69010978"/>
<name>A0A8H4CEJ2_COLGL</name>
<keyword evidence="4" id="KW-1185">Reference proteome</keyword>